<keyword evidence="5 14" id="KW-0808">Transferase</keyword>
<keyword evidence="9" id="KW-0902">Two-component regulatory system</keyword>
<dbReference type="SUPFAM" id="SSF53850">
    <property type="entry name" value="Periplasmic binding protein-like II"/>
    <property type="match status" value="1"/>
</dbReference>
<name>A0A840BTH5_9HYPH</name>
<dbReference type="SUPFAM" id="SSF55874">
    <property type="entry name" value="ATPase domain of HSP90 chaperone/DNA topoisomerase II/histidine kinase"/>
    <property type="match status" value="1"/>
</dbReference>
<dbReference type="Pfam" id="PF02518">
    <property type="entry name" value="HATPase_c"/>
    <property type="match status" value="1"/>
</dbReference>
<comment type="caution">
    <text evidence="14">The sequence shown here is derived from an EMBL/GenBank/DDBJ whole genome shotgun (WGS) entry which is preliminary data.</text>
</comment>
<evidence type="ECO:0000256" key="7">
    <source>
        <dbReference type="ARBA" id="ARBA00022777"/>
    </source>
</evidence>
<dbReference type="PANTHER" id="PTHR45436:SF1">
    <property type="entry name" value="SENSOR PROTEIN QSEC"/>
    <property type="match status" value="1"/>
</dbReference>
<evidence type="ECO:0000313" key="15">
    <source>
        <dbReference type="Proteomes" id="UP000577362"/>
    </source>
</evidence>
<dbReference type="InterPro" id="IPR003660">
    <property type="entry name" value="HAMP_dom"/>
</dbReference>
<evidence type="ECO:0000313" key="14">
    <source>
        <dbReference type="EMBL" id="MBB4016280.1"/>
    </source>
</evidence>
<evidence type="ECO:0000256" key="1">
    <source>
        <dbReference type="ARBA" id="ARBA00000085"/>
    </source>
</evidence>
<dbReference type="EC" id="2.7.13.3" evidence="3"/>
<dbReference type="Gene3D" id="1.10.287.130">
    <property type="match status" value="1"/>
</dbReference>
<dbReference type="Pfam" id="PF13531">
    <property type="entry name" value="SBP_bac_11"/>
    <property type="match status" value="1"/>
</dbReference>
<protein>
    <recommendedName>
        <fullName evidence="3">histidine kinase</fullName>
        <ecNumber evidence="3">2.7.13.3</ecNumber>
    </recommendedName>
</protein>
<keyword evidence="7 14" id="KW-0418">Kinase</keyword>
<dbReference type="InterPro" id="IPR036097">
    <property type="entry name" value="HisK_dim/P_sf"/>
</dbReference>
<dbReference type="Gene3D" id="3.30.565.10">
    <property type="entry name" value="Histidine kinase-like ATPase, C-terminal domain"/>
    <property type="match status" value="1"/>
</dbReference>
<dbReference type="InterPro" id="IPR003661">
    <property type="entry name" value="HisK_dim/P_dom"/>
</dbReference>
<evidence type="ECO:0000256" key="4">
    <source>
        <dbReference type="ARBA" id="ARBA00022553"/>
    </source>
</evidence>
<gene>
    <name evidence="14" type="ORF">GGR16_001286</name>
</gene>
<evidence type="ECO:0000259" key="13">
    <source>
        <dbReference type="PROSITE" id="PS50885"/>
    </source>
</evidence>
<dbReference type="EMBL" id="JACIEN010000001">
    <property type="protein sequence ID" value="MBB4016280.1"/>
    <property type="molecule type" value="Genomic_DNA"/>
</dbReference>
<keyword evidence="15" id="KW-1185">Reference proteome</keyword>
<dbReference type="InterPro" id="IPR005467">
    <property type="entry name" value="His_kinase_dom"/>
</dbReference>
<dbReference type="PANTHER" id="PTHR45436">
    <property type="entry name" value="SENSOR HISTIDINE KINASE YKOH"/>
    <property type="match status" value="1"/>
</dbReference>
<evidence type="ECO:0000256" key="2">
    <source>
        <dbReference type="ARBA" id="ARBA00004370"/>
    </source>
</evidence>
<comment type="catalytic activity">
    <reaction evidence="1">
        <text>ATP + protein L-histidine = ADP + protein N-phospho-L-histidine.</text>
        <dbReference type="EC" id="2.7.13.3"/>
    </reaction>
</comment>
<dbReference type="GO" id="GO:0005886">
    <property type="term" value="C:plasma membrane"/>
    <property type="evidence" value="ECO:0007669"/>
    <property type="project" value="TreeGrafter"/>
</dbReference>
<dbReference type="AlphaFoldDB" id="A0A840BTH5"/>
<dbReference type="InterPro" id="IPR003594">
    <property type="entry name" value="HATPase_dom"/>
</dbReference>
<dbReference type="InterPro" id="IPR036890">
    <property type="entry name" value="HATPase_C_sf"/>
</dbReference>
<dbReference type="RefSeq" id="WP_183316037.1">
    <property type="nucleotide sequence ID" value="NZ_JACIEN010000001.1"/>
</dbReference>
<feature type="transmembrane region" description="Helical" evidence="11">
    <location>
        <begin position="166"/>
        <end position="185"/>
    </location>
</feature>
<evidence type="ECO:0000256" key="11">
    <source>
        <dbReference type="SAM" id="Phobius"/>
    </source>
</evidence>
<organism evidence="14 15">
    <name type="scientific">Chelatococcus caeni</name>
    <dbReference type="NCBI Taxonomy" id="1348468"/>
    <lineage>
        <taxon>Bacteria</taxon>
        <taxon>Pseudomonadati</taxon>
        <taxon>Pseudomonadota</taxon>
        <taxon>Alphaproteobacteria</taxon>
        <taxon>Hyphomicrobiales</taxon>
        <taxon>Chelatococcaceae</taxon>
        <taxon>Chelatococcus</taxon>
    </lineage>
</organism>
<dbReference type="InterPro" id="IPR004358">
    <property type="entry name" value="Sig_transdc_His_kin-like_C"/>
</dbReference>
<accession>A0A840BTH5</accession>
<proteinExistence type="predicted"/>
<dbReference type="GO" id="GO:0000155">
    <property type="term" value="F:phosphorelay sensor kinase activity"/>
    <property type="evidence" value="ECO:0007669"/>
    <property type="project" value="InterPro"/>
</dbReference>
<evidence type="ECO:0000256" key="5">
    <source>
        <dbReference type="ARBA" id="ARBA00022679"/>
    </source>
</evidence>
<evidence type="ECO:0000256" key="9">
    <source>
        <dbReference type="ARBA" id="ARBA00023012"/>
    </source>
</evidence>
<dbReference type="CDD" id="cd00082">
    <property type="entry name" value="HisKA"/>
    <property type="match status" value="1"/>
</dbReference>
<feature type="domain" description="Histidine kinase" evidence="12">
    <location>
        <begin position="245"/>
        <end position="454"/>
    </location>
</feature>
<comment type="subcellular location">
    <subcellularLocation>
        <location evidence="2">Membrane</location>
    </subcellularLocation>
</comment>
<reference evidence="14 15" key="1">
    <citation type="submission" date="2020-08" db="EMBL/GenBank/DDBJ databases">
        <title>Genomic Encyclopedia of Type Strains, Phase IV (KMG-IV): sequencing the most valuable type-strain genomes for metagenomic binning, comparative biology and taxonomic classification.</title>
        <authorList>
            <person name="Goeker M."/>
        </authorList>
    </citation>
    <scope>NUCLEOTIDE SEQUENCE [LARGE SCALE GENOMIC DNA]</scope>
    <source>
        <strain evidence="14 15">DSM 103737</strain>
    </source>
</reference>
<feature type="domain" description="HAMP" evidence="13">
    <location>
        <begin position="186"/>
        <end position="237"/>
    </location>
</feature>
<dbReference type="SMART" id="SM00388">
    <property type="entry name" value="HisKA"/>
    <property type="match status" value="1"/>
</dbReference>
<evidence type="ECO:0000259" key="12">
    <source>
        <dbReference type="PROSITE" id="PS50109"/>
    </source>
</evidence>
<dbReference type="PROSITE" id="PS50885">
    <property type="entry name" value="HAMP"/>
    <property type="match status" value="1"/>
</dbReference>
<sequence>MPEDRSIRRSVMAGAAAVLAVIGLLLFMAIRVYAVRAADEAFDRVLAAAALSIADTVEIQEGDVTVDIPYAAFAILGTSRLNRIFYRVVAPNGGLVTGSPTLGLEVPQASTPEPRLHDSVYRGTPIRIAAVARYHAGTSGSGWVDVLVAETREARQQLAGQLTRNALLPTLAVALVAFCLIWLAVRRAFLPLGVVEADIRGRAASDLAPIRGPVPREVRALVAALNEFMDRLGSTLDGLKRVTADAAHQLRTPLANIRAQSEVALDEAPDGSVRERLARIHVNAVNASVLASQILSDATILHRLEAQPRAIVDLAATVQEAVRRIDPLQAQRLRLAGCHGEPVPVRGDAFVLREMVRNLVENALVHAPAGPVEVSLTCHAGEARLKVLDRGPGLDADLLERVFERFVRGDETTPGSGLGLPIARTVARACGGDVTLAPREGGGLCALVRLPLADQRPRPPGGGTAIALALPIVLVAALLPLQAAAQAKLSILGTAPAEQMAPLIAAIEANDPGTTVDYRAVLPTEAALGVIAVAAGASSPDLLLLSSPDLAVQLANEGYVISHAAQPAGGDPPIHWRGEVFAVAADPSVIVVRKDALPGPEVPRSRIALAQLLERAATRLSGRVGLVNIGIDSVSYVAAAQDSLRSPLFWRVTRGFGAAQVRIFDHAGELLQAMAAGELDLAYNVPLSAAQAAIARGAAIEIVVPEDYTVSVPWTVSIPNSAPNPFGARRALDLIVGRDGARALEAGGIGAGPPLTPGRTDSIRQTVALGPELLVFLDPLKRTRFLDTWIQLIVGP</sequence>
<dbReference type="Pfam" id="PF08521">
    <property type="entry name" value="2CSK_N"/>
    <property type="match status" value="1"/>
</dbReference>
<evidence type="ECO:0000256" key="6">
    <source>
        <dbReference type="ARBA" id="ARBA00022692"/>
    </source>
</evidence>
<keyword evidence="6 11" id="KW-0812">Transmembrane</keyword>
<evidence type="ECO:0000256" key="10">
    <source>
        <dbReference type="ARBA" id="ARBA00023136"/>
    </source>
</evidence>
<evidence type="ECO:0000256" key="8">
    <source>
        <dbReference type="ARBA" id="ARBA00022989"/>
    </source>
</evidence>
<dbReference type="CDD" id="cd00075">
    <property type="entry name" value="HATPase"/>
    <property type="match status" value="1"/>
</dbReference>
<dbReference type="SMART" id="SM00387">
    <property type="entry name" value="HATPase_c"/>
    <property type="match status" value="1"/>
</dbReference>
<keyword evidence="10 11" id="KW-0472">Membrane</keyword>
<dbReference type="InterPro" id="IPR050428">
    <property type="entry name" value="TCS_sensor_his_kinase"/>
</dbReference>
<dbReference type="Gene3D" id="3.40.190.10">
    <property type="entry name" value="Periplasmic binding protein-like II"/>
    <property type="match status" value="2"/>
</dbReference>
<dbReference type="PRINTS" id="PR00344">
    <property type="entry name" value="BCTRLSENSOR"/>
</dbReference>
<dbReference type="InterPro" id="IPR013727">
    <property type="entry name" value="2CSK_N"/>
</dbReference>
<feature type="transmembrane region" description="Helical" evidence="11">
    <location>
        <begin position="12"/>
        <end position="34"/>
    </location>
</feature>
<keyword evidence="4" id="KW-0597">Phosphoprotein</keyword>
<dbReference type="PROSITE" id="PS50109">
    <property type="entry name" value="HIS_KIN"/>
    <property type="match status" value="1"/>
</dbReference>
<dbReference type="Pfam" id="PF00512">
    <property type="entry name" value="HisKA"/>
    <property type="match status" value="1"/>
</dbReference>
<dbReference type="Proteomes" id="UP000577362">
    <property type="component" value="Unassembled WGS sequence"/>
</dbReference>
<evidence type="ECO:0000256" key="3">
    <source>
        <dbReference type="ARBA" id="ARBA00012438"/>
    </source>
</evidence>
<dbReference type="SUPFAM" id="SSF47384">
    <property type="entry name" value="Homodimeric domain of signal transducing histidine kinase"/>
    <property type="match status" value="1"/>
</dbReference>
<keyword evidence="8 11" id="KW-1133">Transmembrane helix</keyword>